<organism evidence="2 3">
    <name type="scientific">Streptomyces spongiae</name>
    <dbReference type="NCBI Taxonomy" id="565072"/>
    <lineage>
        <taxon>Bacteria</taxon>
        <taxon>Bacillati</taxon>
        <taxon>Actinomycetota</taxon>
        <taxon>Actinomycetes</taxon>
        <taxon>Kitasatosporales</taxon>
        <taxon>Streptomycetaceae</taxon>
        <taxon>Streptomyces</taxon>
    </lineage>
</organism>
<proteinExistence type="predicted"/>
<keyword evidence="3" id="KW-1185">Reference proteome</keyword>
<keyword evidence="1" id="KW-0812">Transmembrane</keyword>
<protein>
    <submittedName>
        <fullName evidence="2">Uncharacterized protein</fullName>
    </submittedName>
</protein>
<dbReference type="EMBL" id="VJZC01000014">
    <property type="protein sequence ID" value="MPY56364.1"/>
    <property type="molecule type" value="Genomic_DNA"/>
</dbReference>
<evidence type="ECO:0000313" key="3">
    <source>
        <dbReference type="Proteomes" id="UP000400924"/>
    </source>
</evidence>
<comment type="caution">
    <text evidence="2">The sequence shown here is derived from an EMBL/GenBank/DDBJ whole genome shotgun (WGS) entry which is preliminary data.</text>
</comment>
<gene>
    <name evidence="2" type="ORF">FNH08_03970</name>
</gene>
<reference evidence="2 3" key="1">
    <citation type="submission" date="2019-07" db="EMBL/GenBank/DDBJ databases">
        <title>New species of Amycolatopsis and Streptomyces.</title>
        <authorList>
            <person name="Duangmal K."/>
            <person name="Teo W.F.A."/>
            <person name="Lipun K."/>
        </authorList>
    </citation>
    <scope>NUCLEOTIDE SEQUENCE [LARGE SCALE GENOMIC DNA]</scope>
    <source>
        <strain evidence="2 3">NBRC 106415</strain>
    </source>
</reference>
<feature type="transmembrane region" description="Helical" evidence="1">
    <location>
        <begin position="40"/>
        <end position="63"/>
    </location>
</feature>
<accession>A0A5N8XAZ2</accession>
<dbReference type="AlphaFoldDB" id="A0A5N8XAZ2"/>
<sequence length="130" mass="14399">MRQVWRSKSQLVFDPLAAARLATLSHNPGKSNKEENVRRAMTAIAASSMAVTAFVGIGFAGAAPAHASQYDCYEYVKQYMTRSSEQARAHTVCGLGESMSWEKWCTRELDKLHGVSNLIAESSCELAWRK</sequence>
<evidence type="ECO:0000256" key="1">
    <source>
        <dbReference type="SAM" id="Phobius"/>
    </source>
</evidence>
<dbReference type="Proteomes" id="UP000400924">
    <property type="component" value="Unassembled WGS sequence"/>
</dbReference>
<keyword evidence="1" id="KW-1133">Transmembrane helix</keyword>
<keyword evidence="1" id="KW-0472">Membrane</keyword>
<name>A0A5N8XAZ2_9ACTN</name>
<evidence type="ECO:0000313" key="2">
    <source>
        <dbReference type="EMBL" id="MPY56364.1"/>
    </source>
</evidence>